<dbReference type="PANTHER" id="PTHR20882:SF14">
    <property type="entry name" value="CYTOPLASMIC TRNA 2-THIOLATION PROTEIN 2"/>
    <property type="match status" value="1"/>
</dbReference>
<evidence type="ECO:0000256" key="3">
    <source>
        <dbReference type="HAMAP-Rule" id="MF_03054"/>
    </source>
</evidence>
<sequence length="434" mass="49881">MSDVQICSRCKAQESVTVSRKEAFCKPCFIRFVSGKQRKQMSSDKFKLKFGDNFEVERVLFPISFGSSSIVLLDILISLINEQLTNPRAKLGFDLNILFIDDTKIERYENELSTLISNLKSHYRTEDLPIKFTILDINSFVSNKKLLNKILINPEYESFRLNEKTEKYEVKELLNACANRASKHDLLQLITKSLILDFARANNLSTILWGHNMTTLAEEVISLTVKGRGSEIYARLTDGEVDLDEGYKVENIHPLRDISKNEIITFIELQDLSKFTLLPAIRPINLMNKQKTINEVVSGYYEVVDHEYDNIVSTVVKTGTKLAEPVKKFHGNHCSICSSKIYNEPKDWLRDITYTSNKGPQNEIELELFNDWKELNQNLLKELDNPNNKPIDMCYGCIVTISSSNKAALKWPILEERKSKDDILAEFIIDDEED</sequence>
<accession>A0A9P8PR99</accession>
<dbReference type="GO" id="GO:0000049">
    <property type="term" value="F:tRNA binding"/>
    <property type="evidence" value="ECO:0007669"/>
    <property type="project" value="InterPro"/>
</dbReference>
<evidence type="ECO:0000256" key="2">
    <source>
        <dbReference type="ARBA" id="ARBA00022694"/>
    </source>
</evidence>
<protein>
    <recommendedName>
        <fullName evidence="3">Cytoplasmic tRNA 2-thiolation protein 2</fullName>
    </recommendedName>
</protein>
<evidence type="ECO:0000313" key="5">
    <source>
        <dbReference type="Proteomes" id="UP000769528"/>
    </source>
</evidence>
<keyword evidence="1 3" id="KW-0963">Cytoplasm</keyword>
<proteinExistence type="inferred from homology"/>
<dbReference type="GO" id="GO:0016783">
    <property type="term" value="F:sulfurtransferase activity"/>
    <property type="evidence" value="ECO:0007669"/>
    <property type="project" value="TreeGrafter"/>
</dbReference>
<dbReference type="EMBL" id="JAEUBF010000677">
    <property type="protein sequence ID" value="KAH3676152.1"/>
    <property type="molecule type" value="Genomic_DNA"/>
</dbReference>
<comment type="function">
    <text evidence="3">Plays a central role in 2-thiolation of mcm(5)S(2)U at tRNA wobble positions of tRNA(Lys), tRNA(Glu) and tRNA(Gln). May act by forming a heterodimer with NCS6 that ligates sulfur from thiocarboxylated URM1 onto the uridine of tRNAs at wobble position. Prior mcm(5) tRNA modification by the elongator complex is required for 2-thiolation. May also be involved in protein urmylation.</text>
</comment>
<dbReference type="Gene3D" id="3.40.50.620">
    <property type="entry name" value="HUPs"/>
    <property type="match status" value="1"/>
</dbReference>
<evidence type="ECO:0000313" key="4">
    <source>
        <dbReference type="EMBL" id="KAH3676152.1"/>
    </source>
</evidence>
<comment type="caution">
    <text evidence="4">The sequence shown here is derived from an EMBL/GenBank/DDBJ whole genome shotgun (WGS) entry which is preliminary data.</text>
</comment>
<evidence type="ECO:0000256" key="1">
    <source>
        <dbReference type="ARBA" id="ARBA00022490"/>
    </source>
</evidence>
<keyword evidence="5" id="KW-1185">Reference proteome</keyword>
<dbReference type="InterPro" id="IPR014729">
    <property type="entry name" value="Rossmann-like_a/b/a_fold"/>
</dbReference>
<dbReference type="HAMAP" id="MF_03054">
    <property type="entry name" value="CTU2"/>
    <property type="match status" value="1"/>
</dbReference>
<comment type="similarity">
    <text evidence="3">Belongs to the CTU2/NCS2 family.</text>
</comment>
<dbReference type="OrthoDB" id="25129at2759"/>
<reference evidence="4" key="2">
    <citation type="submission" date="2021-01" db="EMBL/GenBank/DDBJ databases">
        <authorList>
            <person name="Schikora-Tamarit M.A."/>
        </authorList>
    </citation>
    <scope>NUCLEOTIDE SEQUENCE</scope>
    <source>
        <strain evidence="4">CBS6341</strain>
    </source>
</reference>
<name>A0A9P8PR99_9ASCO</name>
<dbReference type="SUPFAM" id="SSF52402">
    <property type="entry name" value="Adenine nucleotide alpha hydrolases-like"/>
    <property type="match status" value="1"/>
</dbReference>
<dbReference type="InterPro" id="IPR019407">
    <property type="entry name" value="CTU2"/>
</dbReference>
<gene>
    <name evidence="3" type="primary">NCS2</name>
    <name evidence="3" type="synonym">CTU2</name>
    <name evidence="4" type="ORF">WICMUC_002174</name>
</gene>
<comment type="subcellular location">
    <subcellularLocation>
        <location evidence="3">Cytoplasm</location>
    </subcellularLocation>
</comment>
<keyword evidence="2 3" id="KW-0819">tRNA processing</keyword>
<dbReference type="GO" id="GO:0002143">
    <property type="term" value="P:tRNA wobble position uridine thiolation"/>
    <property type="evidence" value="ECO:0007669"/>
    <property type="project" value="TreeGrafter"/>
</dbReference>
<dbReference type="Pfam" id="PF10288">
    <property type="entry name" value="CTU2"/>
    <property type="match status" value="1"/>
</dbReference>
<dbReference type="AlphaFoldDB" id="A0A9P8PR99"/>
<dbReference type="GO" id="GO:0005829">
    <property type="term" value="C:cytosol"/>
    <property type="evidence" value="ECO:0007669"/>
    <property type="project" value="TreeGrafter"/>
</dbReference>
<organism evidence="4 5">
    <name type="scientific">Wickerhamomyces mucosus</name>
    <dbReference type="NCBI Taxonomy" id="1378264"/>
    <lineage>
        <taxon>Eukaryota</taxon>
        <taxon>Fungi</taxon>
        <taxon>Dikarya</taxon>
        <taxon>Ascomycota</taxon>
        <taxon>Saccharomycotina</taxon>
        <taxon>Saccharomycetes</taxon>
        <taxon>Phaffomycetales</taxon>
        <taxon>Wickerhamomycetaceae</taxon>
        <taxon>Wickerhamomyces</taxon>
    </lineage>
</organism>
<comment type="pathway">
    <text evidence="3">tRNA modification; 5-methoxycarbonylmethyl-2-thiouridine-tRNA biosynthesis.</text>
</comment>
<dbReference type="Proteomes" id="UP000769528">
    <property type="component" value="Unassembled WGS sequence"/>
</dbReference>
<dbReference type="GO" id="GO:0032447">
    <property type="term" value="P:protein urmylation"/>
    <property type="evidence" value="ECO:0007669"/>
    <property type="project" value="UniProtKB-UniRule"/>
</dbReference>
<dbReference type="GO" id="GO:0016779">
    <property type="term" value="F:nucleotidyltransferase activity"/>
    <property type="evidence" value="ECO:0007669"/>
    <property type="project" value="UniProtKB-UniRule"/>
</dbReference>
<dbReference type="PANTHER" id="PTHR20882">
    <property type="entry name" value="CYTOPLASMIC TRNA 2-THIOLATION PROTEIN 2"/>
    <property type="match status" value="1"/>
</dbReference>
<reference evidence="4" key="1">
    <citation type="journal article" date="2021" name="Open Biol.">
        <title>Shared evolutionary footprints suggest mitochondrial oxidative damage underlies multiple complex I losses in fungi.</title>
        <authorList>
            <person name="Schikora-Tamarit M.A."/>
            <person name="Marcet-Houben M."/>
            <person name="Nosek J."/>
            <person name="Gabaldon T."/>
        </authorList>
    </citation>
    <scope>NUCLEOTIDE SEQUENCE</scope>
    <source>
        <strain evidence="4">CBS6341</strain>
    </source>
</reference>